<protein>
    <submittedName>
        <fullName evidence="2">Uncharacterized protein</fullName>
    </submittedName>
</protein>
<dbReference type="AlphaFoldDB" id="A0A8J4CUH5"/>
<organism evidence="2 4">
    <name type="scientific">Volvox reticuliferus</name>
    <dbReference type="NCBI Taxonomy" id="1737510"/>
    <lineage>
        <taxon>Eukaryota</taxon>
        <taxon>Viridiplantae</taxon>
        <taxon>Chlorophyta</taxon>
        <taxon>core chlorophytes</taxon>
        <taxon>Chlorophyceae</taxon>
        <taxon>CS clade</taxon>
        <taxon>Chlamydomonadales</taxon>
        <taxon>Volvocaceae</taxon>
        <taxon>Volvox</taxon>
    </lineage>
</organism>
<evidence type="ECO:0000256" key="1">
    <source>
        <dbReference type="ARBA" id="ARBA00023125"/>
    </source>
</evidence>
<dbReference type="Proteomes" id="UP000747110">
    <property type="component" value="Unassembled WGS sequence"/>
</dbReference>
<keyword evidence="4" id="KW-1185">Reference proteome</keyword>
<comment type="caution">
    <text evidence="2">The sequence shown here is derived from an EMBL/GenBank/DDBJ whole genome shotgun (WGS) entry which is preliminary data.</text>
</comment>
<proteinExistence type="predicted"/>
<evidence type="ECO:0000313" key="4">
    <source>
        <dbReference type="Proteomes" id="UP000747110"/>
    </source>
</evidence>
<dbReference type="Proteomes" id="UP000722791">
    <property type="component" value="Unassembled WGS sequence"/>
</dbReference>
<dbReference type="Gene3D" id="1.10.150.130">
    <property type="match status" value="1"/>
</dbReference>
<dbReference type="InterPro" id="IPR010998">
    <property type="entry name" value="Integrase_recombinase_N"/>
</dbReference>
<reference evidence="2" key="1">
    <citation type="journal article" date="2021" name="Proc. Natl. Acad. Sci. U.S.A.">
        <title>Three genomes in the algal genus Volvox reveal the fate of a haploid sex-determining region after a transition to homothallism.</title>
        <authorList>
            <person name="Yamamoto K."/>
            <person name="Hamaji T."/>
            <person name="Kawai-Toyooka H."/>
            <person name="Matsuzaki R."/>
            <person name="Takahashi F."/>
            <person name="Nishimura Y."/>
            <person name="Kawachi M."/>
            <person name="Noguchi H."/>
            <person name="Minakuchi Y."/>
            <person name="Umen J.G."/>
            <person name="Toyoda A."/>
            <person name="Nozaki H."/>
        </authorList>
    </citation>
    <scope>NUCLEOTIDE SEQUENCE</scope>
    <source>
        <strain evidence="3">NIES-3785</strain>
        <strain evidence="2">NIES-3786</strain>
    </source>
</reference>
<gene>
    <name evidence="2" type="ORF">Vretifemale_15072</name>
    <name evidence="3" type="ORF">Vretimale_15563</name>
</gene>
<dbReference type="EMBL" id="BNCQ01000042">
    <property type="protein sequence ID" value="GIM12141.1"/>
    <property type="molecule type" value="Genomic_DNA"/>
</dbReference>
<name>A0A8J4CUH5_9CHLO</name>
<accession>A0A8J4CUH5</accession>
<keyword evidence="1" id="KW-0238">DNA-binding</keyword>
<dbReference type="GO" id="GO:0003677">
    <property type="term" value="F:DNA binding"/>
    <property type="evidence" value="ECO:0007669"/>
    <property type="project" value="UniProtKB-KW"/>
</dbReference>
<dbReference type="SUPFAM" id="SSF47823">
    <property type="entry name" value="lambda integrase-like, N-terminal domain"/>
    <property type="match status" value="1"/>
</dbReference>
<sequence length="140" mass="15685">MVTSARLSRAESTWRLYDPIIRKWAEFCNRSGSNPLGGDPLVAAAFLTEVRLDVERRMIGPQAVERANAALSAFQGDGQGAHRLVLQTSVPASGKWHDGLSHRHNAAPMWQLRTRYPSWWSTTSVKGWISLPGWWSPAQF</sequence>
<evidence type="ECO:0000313" key="2">
    <source>
        <dbReference type="EMBL" id="GIL86902.1"/>
    </source>
</evidence>
<evidence type="ECO:0000313" key="3">
    <source>
        <dbReference type="EMBL" id="GIM12141.1"/>
    </source>
</evidence>
<dbReference type="OrthoDB" id="550499at2759"/>
<dbReference type="EMBL" id="BNCP01000037">
    <property type="protein sequence ID" value="GIL86902.1"/>
    <property type="molecule type" value="Genomic_DNA"/>
</dbReference>